<dbReference type="Proteomes" id="UP000837857">
    <property type="component" value="Chromosome 26"/>
</dbReference>
<dbReference type="Pfam" id="PF07898">
    <property type="entry name" value="DUF1676"/>
    <property type="match status" value="1"/>
</dbReference>
<dbReference type="PANTHER" id="PTHR21879:SF12">
    <property type="entry name" value="OSIRIS 12"/>
    <property type="match status" value="1"/>
</dbReference>
<feature type="compositionally biased region" description="Gly residues" evidence="1">
    <location>
        <begin position="208"/>
        <end position="218"/>
    </location>
</feature>
<evidence type="ECO:0000256" key="1">
    <source>
        <dbReference type="SAM" id="MobiDB-lite"/>
    </source>
</evidence>
<proteinExistence type="predicted"/>
<feature type="chain" id="PRO_5045077590" evidence="2">
    <location>
        <begin position="21"/>
        <end position="238"/>
    </location>
</feature>
<protein>
    <submittedName>
        <fullName evidence="3">Uncharacterized protein</fullName>
    </submittedName>
</protein>
<dbReference type="EMBL" id="OW152838">
    <property type="protein sequence ID" value="CAH2059498.1"/>
    <property type="molecule type" value="Genomic_DNA"/>
</dbReference>
<feature type="non-terminal residue" evidence="3">
    <location>
        <position position="1"/>
    </location>
</feature>
<feature type="region of interest" description="Disordered" evidence="1">
    <location>
        <begin position="197"/>
        <end position="224"/>
    </location>
</feature>
<name>A0ABN8IK10_9NEOP</name>
<keyword evidence="2" id="KW-0732">Signal</keyword>
<evidence type="ECO:0000313" key="3">
    <source>
        <dbReference type="EMBL" id="CAH2059498.1"/>
    </source>
</evidence>
<feature type="signal peptide" evidence="2">
    <location>
        <begin position="1"/>
        <end position="20"/>
    </location>
</feature>
<evidence type="ECO:0000313" key="4">
    <source>
        <dbReference type="Proteomes" id="UP000837857"/>
    </source>
</evidence>
<accession>A0ABN8IK10</accession>
<sequence>MFTKVFLLTITLVLLGQVKGDMGMKYAMKIYEDCQNADGLISCLKKKAILFFDRAARMQSIPVFDGVDIVKASEPEVPPISENQIDANLQRGLGSKEDTLTAMLWDKVASFANSRMVQFSLPKMSGQELNRGVEEGRGKMKKMMGMMMVGGAMKLAAMIPLAIAGLFVLAGKALIVSKIALLLAGIIAIKKIISQKSSGGGHESHGWSSGGGSGGSGGWDRRSHNDVSDLAYSAYKSD</sequence>
<evidence type="ECO:0000256" key="2">
    <source>
        <dbReference type="SAM" id="SignalP"/>
    </source>
</evidence>
<gene>
    <name evidence="3" type="ORF">IPOD504_LOCUS10895</name>
</gene>
<dbReference type="InterPro" id="IPR012464">
    <property type="entry name" value="DUF1676"/>
</dbReference>
<organism evidence="3 4">
    <name type="scientific">Iphiclides podalirius</name>
    <name type="common">scarce swallowtail</name>
    <dbReference type="NCBI Taxonomy" id="110791"/>
    <lineage>
        <taxon>Eukaryota</taxon>
        <taxon>Metazoa</taxon>
        <taxon>Ecdysozoa</taxon>
        <taxon>Arthropoda</taxon>
        <taxon>Hexapoda</taxon>
        <taxon>Insecta</taxon>
        <taxon>Pterygota</taxon>
        <taxon>Neoptera</taxon>
        <taxon>Endopterygota</taxon>
        <taxon>Lepidoptera</taxon>
        <taxon>Glossata</taxon>
        <taxon>Ditrysia</taxon>
        <taxon>Papilionoidea</taxon>
        <taxon>Papilionidae</taxon>
        <taxon>Papilioninae</taxon>
        <taxon>Iphiclides</taxon>
    </lineage>
</organism>
<keyword evidence="4" id="KW-1185">Reference proteome</keyword>
<dbReference type="PANTHER" id="PTHR21879">
    <property type="entry name" value="FI03362P-RELATED-RELATED"/>
    <property type="match status" value="1"/>
</dbReference>
<reference evidence="3" key="1">
    <citation type="submission" date="2022-03" db="EMBL/GenBank/DDBJ databases">
        <authorList>
            <person name="Martin H S."/>
        </authorList>
    </citation>
    <scope>NUCLEOTIDE SEQUENCE</scope>
</reference>